<protein>
    <submittedName>
        <fullName evidence="2">Uncharacterized protein</fullName>
    </submittedName>
</protein>
<proteinExistence type="predicted"/>
<feature type="compositionally biased region" description="Basic and acidic residues" evidence="1">
    <location>
        <begin position="64"/>
        <end position="84"/>
    </location>
</feature>
<accession>A0A9W9BHZ6</accession>
<keyword evidence="3" id="KW-1185">Reference proteome</keyword>
<dbReference type="AlphaFoldDB" id="A0A9W9BHZ6"/>
<evidence type="ECO:0000256" key="1">
    <source>
        <dbReference type="SAM" id="MobiDB-lite"/>
    </source>
</evidence>
<feature type="region of interest" description="Disordered" evidence="1">
    <location>
        <begin position="1"/>
        <end position="36"/>
    </location>
</feature>
<gene>
    <name evidence="2" type="ORF">N0V84_009533</name>
</gene>
<feature type="region of interest" description="Disordered" evidence="1">
    <location>
        <begin position="62"/>
        <end position="140"/>
    </location>
</feature>
<dbReference type="OrthoDB" id="5426775at2759"/>
<organism evidence="2 3">
    <name type="scientific">Fusarium piperis</name>
    <dbReference type="NCBI Taxonomy" id="1435070"/>
    <lineage>
        <taxon>Eukaryota</taxon>
        <taxon>Fungi</taxon>
        <taxon>Dikarya</taxon>
        <taxon>Ascomycota</taxon>
        <taxon>Pezizomycotina</taxon>
        <taxon>Sordariomycetes</taxon>
        <taxon>Hypocreomycetidae</taxon>
        <taxon>Hypocreales</taxon>
        <taxon>Nectriaceae</taxon>
        <taxon>Fusarium</taxon>
        <taxon>Fusarium solani species complex</taxon>
    </lineage>
</organism>
<dbReference type="Proteomes" id="UP001140502">
    <property type="component" value="Unassembled WGS sequence"/>
</dbReference>
<feature type="compositionally biased region" description="Low complexity" evidence="1">
    <location>
        <begin position="128"/>
        <end position="139"/>
    </location>
</feature>
<comment type="caution">
    <text evidence="2">The sequence shown here is derived from an EMBL/GenBank/DDBJ whole genome shotgun (WGS) entry which is preliminary data.</text>
</comment>
<evidence type="ECO:0000313" key="2">
    <source>
        <dbReference type="EMBL" id="KAJ4313207.1"/>
    </source>
</evidence>
<name>A0A9W9BHZ6_9HYPO</name>
<sequence length="244" mass="26886">MTSVADASPQLTGQPVQRTLQQPKPKPPKRPYASFLDDFVNPVYPDRRAASVHTFVSEWLESVGSDREKRCRSDSHLQRSDGDSISRQLTRSAPEMGDTRGTDGFAVPPTPASTGSRSRRPSIADNYSQLSASTPASSSVRHRMYRQNNLEFNHIYVKHPAAALPDAVYSHVNDTLHAERDSPELSSDEMRQTMYQLDALAAGCDEDDVAAFLNDKLFPNPKSDPSYGPDTGLTDCMDIQGTQA</sequence>
<dbReference type="EMBL" id="JAPEUR010000265">
    <property type="protein sequence ID" value="KAJ4313207.1"/>
    <property type="molecule type" value="Genomic_DNA"/>
</dbReference>
<evidence type="ECO:0000313" key="3">
    <source>
        <dbReference type="Proteomes" id="UP001140502"/>
    </source>
</evidence>
<reference evidence="2" key="1">
    <citation type="submission" date="2022-10" db="EMBL/GenBank/DDBJ databases">
        <title>Tapping the CABI collections for fungal endophytes: first genome assemblies for Collariella, Neodidymelliopsis, Ascochyta clinopodiicola, Didymella pomorum, Didymosphaeria variabile, Neocosmospora piperis and Neocucurbitaria cava.</title>
        <authorList>
            <person name="Hill R."/>
        </authorList>
    </citation>
    <scope>NUCLEOTIDE SEQUENCE</scope>
    <source>
        <strain evidence="2">IMI 366586</strain>
    </source>
</reference>
<feature type="compositionally biased region" description="Polar residues" evidence="1">
    <location>
        <begin position="1"/>
        <end position="22"/>
    </location>
</feature>